<gene>
    <name evidence="1" type="ORF">PSON_ATCC_30995.1.T4460001</name>
</gene>
<evidence type="ECO:0000313" key="1">
    <source>
        <dbReference type="EMBL" id="CAD8131285.1"/>
    </source>
</evidence>
<dbReference type="AlphaFoldDB" id="A0A8S1RWK3"/>
<proteinExistence type="predicted"/>
<reference evidence="1" key="1">
    <citation type="submission" date="2021-01" db="EMBL/GenBank/DDBJ databases">
        <authorList>
            <consortium name="Genoscope - CEA"/>
            <person name="William W."/>
        </authorList>
    </citation>
    <scope>NUCLEOTIDE SEQUENCE</scope>
</reference>
<keyword evidence="2" id="KW-1185">Reference proteome</keyword>
<accession>A0A8S1RWK3</accession>
<dbReference type="EMBL" id="CAJJDN010000446">
    <property type="protein sequence ID" value="CAD8131285.1"/>
    <property type="molecule type" value="Genomic_DNA"/>
</dbReference>
<dbReference type="OrthoDB" id="10585164at2759"/>
<evidence type="ECO:0000313" key="2">
    <source>
        <dbReference type="Proteomes" id="UP000692954"/>
    </source>
</evidence>
<organism evidence="1 2">
    <name type="scientific">Paramecium sonneborni</name>
    <dbReference type="NCBI Taxonomy" id="65129"/>
    <lineage>
        <taxon>Eukaryota</taxon>
        <taxon>Sar</taxon>
        <taxon>Alveolata</taxon>
        <taxon>Ciliophora</taxon>
        <taxon>Intramacronucleata</taxon>
        <taxon>Oligohymenophorea</taxon>
        <taxon>Peniculida</taxon>
        <taxon>Parameciidae</taxon>
        <taxon>Paramecium</taxon>
    </lineage>
</organism>
<sequence length="178" mass="21289">MRKEINSIKKQFSNFSGIIIQKFKLENELTVIDWREYVKNVFESYELCECQQNQNQKIQVQNINILKSLFHEKQNHDSFVLSEWVKIQEIINEDDQFIYPYIKLASNFEDPILSNDKLSLLQIQYKLSDIQNQIIVTTYSYIFPIVSKDFSNNPFCIVEIIDILHRIKLQHKIQVKLI</sequence>
<comment type="caution">
    <text evidence="1">The sequence shown here is derived from an EMBL/GenBank/DDBJ whole genome shotgun (WGS) entry which is preliminary data.</text>
</comment>
<protein>
    <submittedName>
        <fullName evidence="1">Uncharacterized protein</fullName>
    </submittedName>
</protein>
<dbReference type="Proteomes" id="UP000692954">
    <property type="component" value="Unassembled WGS sequence"/>
</dbReference>
<name>A0A8S1RWK3_9CILI</name>